<dbReference type="Proteomes" id="UP000525298">
    <property type="component" value="Unassembled WGS sequence"/>
</dbReference>
<accession>A0A7W0HJ86</accession>
<gene>
    <name evidence="4" type="ORF">HNR65_000153</name>
</gene>
<proteinExistence type="inferred from homology"/>
<dbReference type="EMBL" id="JACDUS010000001">
    <property type="protein sequence ID" value="MBA2879846.1"/>
    <property type="molecule type" value="Genomic_DNA"/>
</dbReference>
<dbReference type="Gene3D" id="1.10.530.10">
    <property type="match status" value="1"/>
</dbReference>
<dbReference type="Pfam" id="PF01464">
    <property type="entry name" value="SLT"/>
    <property type="match status" value="1"/>
</dbReference>
<dbReference type="AlphaFoldDB" id="A0A7W0HJ86"/>
<dbReference type="PANTHER" id="PTHR37423">
    <property type="entry name" value="SOLUBLE LYTIC MUREIN TRANSGLYCOSYLASE-RELATED"/>
    <property type="match status" value="1"/>
</dbReference>
<sequence>MYIDDKGGYHFTDTPKSADYIPTPHLEAPRPPVQSGMRYTEIIKSIATTYGVRPELVQAVIRVESGFNPTAVSRAGARGLMQIMPVHIQKHRISDPFDPRQNITAGTRYLSDLLKRYNGNLNMSLAAYNAGPSRVDHYNGIPPYPETRQYVQKVLSCYKQYRRMEK</sequence>
<dbReference type="InterPro" id="IPR008258">
    <property type="entry name" value="Transglycosylase_SLT_dom_1"/>
</dbReference>
<evidence type="ECO:0000259" key="3">
    <source>
        <dbReference type="Pfam" id="PF01464"/>
    </source>
</evidence>
<dbReference type="CDD" id="cd00254">
    <property type="entry name" value="LT-like"/>
    <property type="match status" value="1"/>
</dbReference>
<evidence type="ECO:0000313" key="5">
    <source>
        <dbReference type="Proteomes" id="UP000525298"/>
    </source>
</evidence>
<name>A0A7W0HJ86_9BACT</name>
<evidence type="ECO:0000313" key="4">
    <source>
        <dbReference type="EMBL" id="MBA2879846.1"/>
    </source>
</evidence>
<feature type="region of interest" description="Disordered" evidence="2">
    <location>
        <begin position="14"/>
        <end position="33"/>
    </location>
</feature>
<dbReference type="InterPro" id="IPR023346">
    <property type="entry name" value="Lysozyme-like_dom_sf"/>
</dbReference>
<keyword evidence="5" id="KW-1185">Reference proteome</keyword>
<evidence type="ECO:0000256" key="2">
    <source>
        <dbReference type="SAM" id="MobiDB-lite"/>
    </source>
</evidence>
<feature type="domain" description="Transglycosylase SLT" evidence="3">
    <location>
        <begin position="42"/>
        <end position="140"/>
    </location>
</feature>
<comment type="similarity">
    <text evidence="1">Belongs to the transglycosylase Slt family.</text>
</comment>
<protein>
    <submittedName>
        <fullName evidence="4">Soluble lytic murein transglycosylase-like protein</fullName>
    </submittedName>
</protein>
<dbReference type="PANTHER" id="PTHR37423:SF2">
    <property type="entry name" value="MEMBRANE-BOUND LYTIC MUREIN TRANSGLYCOSYLASE C"/>
    <property type="match status" value="1"/>
</dbReference>
<comment type="caution">
    <text evidence="4">The sequence shown here is derived from an EMBL/GenBank/DDBJ whole genome shotgun (WGS) entry which is preliminary data.</text>
</comment>
<dbReference type="SUPFAM" id="SSF53955">
    <property type="entry name" value="Lysozyme-like"/>
    <property type="match status" value="1"/>
</dbReference>
<evidence type="ECO:0000256" key="1">
    <source>
        <dbReference type="ARBA" id="ARBA00007734"/>
    </source>
</evidence>
<organism evidence="4 5">
    <name type="scientific">Desulfosalsimonas propionicica</name>
    <dbReference type="NCBI Taxonomy" id="332175"/>
    <lineage>
        <taxon>Bacteria</taxon>
        <taxon>Pseudomonadati</taxon>
        <taxon>Thermodesulfobacteriota</taxon>
        <taxon>Desulfobacteria</taxon>
        <taxon>Desulfobacterales</taxon>
        <taxon>Desulfosalsimonadaceae</taxon>
        <taxon>Desulfosalsimonas</taxon>
    </lineage>
</organism>
<reference evidence="4 5" key="1">
    <citation type="submission" date="2020-07" db="EMBL/GenBank/DDBJ databases">
        <title>Genomic Encyclopedia of Type Strains, Phase IV (KMG-IV): sequencing the most valuable type-strain genomes for metagenomic binning, comparative biology and taxonomic classification.</title>
        <authorList>
            <person name="Goeker M."/>
        </authorList>
    </citation>
    <scope>NUCLEOTIDE SEQUENCE [LARGE SCALE GENOMIC DNA]</scope>
    <source>
        <strain evidence="4 5">DSM 17721</strain>
    </source>
</reference>